<organism evidence="1">
    <name type="scientific">Cacopsylla melanoneura</name>
    <dbReference type="NCBI Taxonomy" id="428564"/>
    <lineage>
        <taxon>Eukaryota</taxon>
        <taxon>Metazoa</taxon>
        <taxon>Ecdysozoa</taxon>
        <taxon>Arthropoda</taxon>
        <taxon>Hexapoda</taxon>
        <taxon>Insecta</taxon>
        <taxon>Pterygota</taxon>
        <taxon>Neoptera</taxon>
        <taxon>Paraneoptera</taxon>
        <taxon>Hemiptera</taxon>
        <taxon>Sternorrhyncha</taxon>
        <taxon>Psylloidea</taxon>
        <taxon>Psyllidae</taxon>
        <taxon>Psyllinae</taxon>
        <taxon>Cacopsylla</taxon>
    </lineage>
</organism>
<dbReference type="EMBL" id="HBUF01075896">
    <property type="protein sequence ID" value="CAG6631098.1"/>
    <property type="molecule type" value="Transcribed_RNA"/>
</dbReference>
<protein>
    <submittedName>
        <fullName evidence="1">Uncharacterized protein</fullName>
    </submittedName>
</protein>
<accession>A0A8D8VQR1</accession>
<evidence type="ECO:0000313" key="1">
    <source>
        <dbReference type="EMBL" id="CAG6631098.1"/>
    </source>
</evidence>
<proteinExistence type="predicted"/>
<dbReference type="AlphaFoldDB" id="A0A8D8VQR1"/>
<reference evidence="1" key="1">
    <citation type="submission" date="2021-05" db="EMBL/GenBank/DDBJ databases">
        <authorList>
            <person name="Alioto T."/>
            <person name="Alioto T."/>
            <person name="Gomez Garrido J."/>
        </authorList>
    </citation>
    <scope>NUCLEOTIDE SEQUENCE</scope>
</reference>
<sequence>MKLFNLCRLSNIIKRLILAVHSAHSAVLLSAAPKDNLHVNLPLNFSYLKLHPSFTGSSLKSTSSGFKLSRTSLRASIGGTPSLVSLSICSSRKLVPAEASLLVKSEATILPPAPNSALEAGLTNPNVAYVITP</sequence>
<name>A0A8D8VQR1_9HEMI</name>